<protein>
    <submittedName>
        <fullName evidence="3">Uncharacterized protein</fullName>
    </submittedName>
</protein>
<evidence type="ECO:0000313" key="3">
    <source>
        <dbReference type="EMBL" id="WZU68063.2"/>
    </source>
</evidence>
<gene>
    <name evidence="3" type="ORF">AABB31_03730</name>
</gene>
<feature type="region of interest" description="Disordered" evidence="1">
    <location>
        <begin position="161"/>
        <end position="186"/>
    </location>
</feature>
<feature type="signal peptide" evidence="2">
    <location>
        <begin position="1"/>
        <end position="19"/>
    </location>
</feature>
<keyword evidence="4" id="KW-1185">Reference proteome</keyword>
<dbReference type="RefSeq" id="WP_373634928.1">
    <property type="nucleotide sequence ID" value="NZ_CP151767.2"/>
</dbReference>
<dbReference type="EMBL" id="CP151767">
    <property type="protein sequence ID" value="WZU68063.2"/>
    <property type="molecule type" value="Genomic_DNA"/>
</dbReference>
<dbReference type="AlphaFoldDB" id="A0AAN0ME48"/>
<evidence type="ECO:0000313" key="4">
    <source>
        <dbReference type="Proteomes" id="UP001470809"/>
    </source>
</evidence>
<dbReference type="Proteomes" id="UP001470809">
    <property type="component" value="Chromosome"/>
</dbReference>
<feature type="chain" id="PRO_5046922010" evidence="2">
    <location>
        <begin position="20"/>
        <end position="744"/>
    </location>
</feature>
<name>A0AAN0ME48_9RHOB</name>
<accession>A0AAN0ME48</accession>
<reference evidence="4" key="1">
    <citation type="submission" date="2024-04" db="EMBL/GenBank/DDBJ databases">
        <title>Phylogenomic analyses of a clade within the roseobacter group suggest taxonomic reassignments of species of the genera Aestuariivita, Citreicella, Loktanella, Nautella, Pelagibaca, Ruegeria, Thalassobius, Thiobacimonas and Tropicibacter, and the proposal o.</title>
        <authorList>
            <person name="Jeon C.O."/>
        </authorList>
    </citation>
    <scope>NUCLEOTIDE SEQUENCE [LARGE SCALE GENOMIC DNA]</scope>
    <source>
        <strain evidence="4">SS1-5</strain>
    </source>
</reference>
<reference evidence="3 4" key="2">
    <citation type="submission" date="2024-08" db="EMBL/GenBank/DDBJ databases">
        <title>Phylogenomic analyses of a clade within the roseobacter group suggest taxonomic reassignments of species of the genera Aestuariivita, Citreicella, Loktanella, Nautella, Pelagibaca, Ruegeria, Thalassobius, Thiobacimonas and Tropicibacter, and the proposal o.</title>
        <authorList>
            <person name="Jeon C.O."/>
        </authorList>
    </citation>
    <scope>NUCLEOTIDE SEQUENCE [LARGE SCALE GENOMIC DNA]</scope>
    <source>
        <strain evidence="3 4">SS1-5</strain>
    </source>
</reference>
<evidence type="ECO:0000256" key="2">
    <source>
        <dbReference type="SAM" id="SignalP"/>
    </source>
</evidence>
<dbReference type="KEGG" id="yrh:AABB31_03730"/>
<proteinExistence type="predicted"/>
<sequence length="744" mass="80599">MRYWCFFAALFLTSSMSAAAPVGIQTGEHDTFSRVVLNIPEGSSWQLGRVPEGYLLSLDVEEGFDLEGFFERIPRDRIDDVSQDAEAGQLVLSVNCVCKARATLFSPIYLVIDIVDGEAAVDSPFEAPIDQPTTAREVAETYRIPNRPLLPVVLPRSASTPAVAQEPPLVSERSAAVAEDQPSNESVVAAGGNLRDLEQSIAQGLSRALTQGLLDVNPDLQEDPRAAQLVQRQLDQRDQQAGPGLRTETSIDNLAILTGPSAAVAQDGQVCVQADYVDVAKWGDDRPFAVQIGEARSKISSERDRVDQTAVESLARNYLYFGFGREAKQTLQIDNIASVERQYLLAIANIMDAYPADKALFSLQVSCNSPVSLWALLANTENPLDAQIDRAAVLRHFKTLPAHLQSHLGPTLSARLLNLGDQDGAAQVLQSAQTLPEPSLETDLAETALLRARGEQDQAIEQLADIAQTTTRISPAVMTEVLRDSLSQGRSVTAADHLTADTLRYENRANPEIGALAVAQIRAYLQDNNFDAAFGLLDEEADILAGQRDELENELALSAASNMENAAFLELAFDPSFQLQTTTAEYAFAARLIDLGFPDRATILLTSRPEAGFDTRRQELLATAFLASGQPGSAREVLEGVAGNQAELLRLAADDLSAGDQVSADLSIGEEQPASQWRRGAWQELLQSDDTLLQAASSAVNDNAITDLDDQEPLASGRNLAEEASRTRDLLDALLQRFQTPEPL</sequence>
<keyword evidence="2" id="KW-0732">Signal</keyword>
<organism evidence="3 4">
    <name type="scientific">Yoonia rhodophyticola</name>
    <dbReference type="NCBI Taxonomy" id="3137370"/>
    <lineage>
        <taxon>Bacteria</taxon>
        <taxon>Pseudomonadati</taxon>
        <taxon>Pseudomonadota</taxon>
        <taxon>Alphaproteobacteria</taxon>
        <taxon>Rhodobacterales</taxon>
        <taxon>Paracoccaceae</taxon>
        <taxon>Yoonia</taxon>
    </lineage>
</organism>
<evidence type="ECO:0000256" key="1">
    <source>
        <dbReference type="SAM" id="MobiDB-lite"/>
    </source>
</evidence>